<name>A0A346Y1N7_9ACTN</name>
<evidence type="ECO:0000256" key="1">
    <source>
        <dbReference type="ARBA" id="ARBA00022679"/>
    </source>
</evidence>
<dbReference type="PANTHER" id="PTHR23416">
    <property type="entry name" value="SIALIC ACID SYNTHASE-RELATED"/>
    <property type="match status" value="1"/>
</dbReference>
<dbReference type="PROSITE" id="PS00101">
    <property type="entry name" value="HEXAPEP_TRANSFERASES"/>
    <property type="match status" value="1"/>
</dbReference>
<accession>A0A346Y1N7</accession>
<proteinExistence type="predicted"/>
<dbReference type="Gene3D" id="2.160.10.10">
    <property type="entry name" value="Hexapeptide repeat proteins"/>
    <property type="match status" value="1"/>
</dbReference>
<dbReference type="EMBL" id="CP031165">
    <property type="protein sequence ID" value="AXV08384.1"/>
    <property type="molecule type" value="Genomic_DNA"/>
</dbReference>
<dbReference type="CDD" id="cd04647">
    <property type="entry name" value="LbH_MAT_like"/>
    <property type="match status" value="1"/>
</dbReference>
<dbReference type="AlphaFoldDB" id="A0A346Y1N7"/>
<protein>
    <submittedName>
        <fullName evidence="3">Galactoside O-acetyltransferase</fullName>
    </submittedName>
</protein>
<dbReference type="InterPro" id="IPR051159">
    <property type="entry name" value="Hexapeptide_acetyltransf"/>
</dbReference>
<keyword evidence="2" id="KW-0677">Repeat</keyword>
<organism evidence="3 4">
    <name type="scientific">Euzebya pacifica</name>
    <dbReference type="NCBI Taxonomy" id="1608957"/>
    <lineage>
        <taxon>Bacteria</taxon>
        <taxon>Bacillati</taxon>
        <taxon>Actinomycetota</taxon>
        <taxon>Nitriliruptoria</taxon>
        <taxon>Euzebyales</taxon>
    </lineage>
</organism>
<reference evidence="3 4" key="1">
    <citation type="submission" date="2018-09" db="EMBL/GenBank/DDBJ databases">
        <title>Complete genome sequence of Euzebya sp. DY32-46 isolated from seawater of Pacific Ocean.</title>
        <authorList>
            <person name="Xu L."/>
            <person name="Wu Y.-H."/>
            <person name="Xu X.-W."/>
        </authorList>
    </citation>
    <scope>NUCLEOTIDE SEQUENCE [LARGE SCALE GENOMIC DNA]</scope>
    <source>
        <strain evidence="3 4">DY32-46</strain>
    </source>
</reference>
<dbReference type="Proteomes" id="UP000264006">
    <property type="component" value="Chromosome"/>
</dbReference>
<keyword evidence="1 3" id="KW-0808">Transferase</keyword>
<dbReference type="GO" id="GO:0016740">
    <property type="term" value="F:transferase activity"/>
    <property type="evidence" value="ECO:0007669"/>
    <property type="project" value="UniProtKB-KW"/>
</dbReference>
<evidence type="ECO:0000256" key="2">
    <source>
        <dbReference type="ARBA" id="ARBA00022737"/>
    </source>
</evidence>
<evidence type="ECO:0000313" key="4">
    <source>
        <dbReference type="Proteomes" id="UP000264006"/>
    </source>
</evidence>
<dbReference type="InterPro" id="IPR018357">
    <property type="entry name" value="Hexapep_transf_CS"/>
</dbReference>
<evidence type="ECO:0000313" key="3">
    <source>
        <dbReference type="EMBL" id="AXV08384.1"/>
    </source>
</evidence>
<sequence>MRLPPPEELSASEARELAGDLAQEAADTAVRAAIAQEATVRAAHLASDAGVDVPVPPLPSRTRWGWRRAIEFGVRSRMYTPEYLALYSRFLAHRLRQPQVRMGGMVFFGRRVELKARPGHGVLDLGAWCWIGDANKLRAHEGNLRLGPKVVMGRDNVINTYLDIEIGTNALLGDWIYVCDFDHIYDRLDVPIKAQGLVKTPVRIGADVWVGEKASILRGADVGSGSVVASQALVKDVIPPFSIVVGTPARVIKSRLPEGMTVEEGLALQRAGHPIPGDPLE</sequence>
<keyword evidence="4" id="KW-1185">Reference proteome</keyword>
<dbReference type="KEGG" id="euz:DVS28_a3711"/>
<dbReference type="SUPFAM" id="SSF51161">
    <property type="entry name" value="Trimeric LpxA-like enzymes"/>
    <property type="match status" value="1"/>
</dbReference>
<gene>
    <name evidence="3" type="ORF">DVS28_a3711</name>
</gene>
<dbReference type="InterPro" id="IPR011004">
    <property type="entry name" value="Trimer_LpxA-like_sf"/>
</dbReference>